<organism evidence="3 4">
    <name type="scientific">Stella humosa</name>
    <dbReference type="NCBI Taxonomy" id="94"/>
    <lineage>
        <taxon>Bacteria</taxon>
        <taxon>Pseudomonadati</taxon>
        <taxon>Pseudomonadota</taxon>
        <taxon>Alphaproteobacteria</taxon>
        <taxon>Rhodospirillales</taxon>
        <taxon>Stellaceae</taxon>
        <taxon>Stella</taxon>
    </lineage>
</organism>
<accession>A0A3N1LQ82</accession>
<dbReference type="AlphaFoldDB" id="A0A3N1LQ82"/>
<dbReference type="NCBIfam" id="TIGR01807">
    <property type="entry name" value="CM_P2"/>
    <property type="match status" value="1"/>
</dbReference>
<dbReference type="InterPro" id="IPR036979">
    <property type="entry name" value="CM_dom_sf"/>
</dbReference>
<dbReference type="RefSeq" id="WP_123691146.1">
    <property type="nucleotide sequence ID" value="NZ_AP019700.1"/>
</dbReference>
<reference evidence="3 4" key="1">
    <citation type="submission" date="2018-11" db="EMBL/GenBank/DDBJ databases">
        <title>Genomic Encyclopedia of Type Strains, Phase IV (KMG-IV): sequencing the most valuable type-strain genomes for metagenomic binning, comparative biology and taxonomic classification.</title>
        <authorList>
            <person name="Goeker M."/>
        </authorList>
    </citation>
    <scope>NUCLEOTIDE SEQUENCE [LARGE SCALE GENOMIC DNA]</scope>
    <source>
        <strain evidence="3 4">DSM 5900</strain>
    </source>
</reference>
<dbReference type="InterPro" id="IPR002701">
    <property type="entry name" value="CM_II_prokaryot"/>
</dbReference>
<proteinExistence type="predicted"/>
<dbReference type="Pfam" id="PF01817">
    <property type="entry name" value="CM_2"/>
    <property type="match status" value="1"/>
</dbReference>
<dbReference type="OrthoDB" id="7268348at2"/>
<dbReference type="InterPro" id="IPR010957">
    <property type="entry name" value="G/b/e-P-prot_chorismate_mutase"/>
</dbReference>
<evidence type="ECO:0000313" key="3">
    <source>
        <dbReference type="EMBL" id="ROP91345.1"/>
    </source>
</evidence>
<protein>
    <recommendedName>
        <fullName evidence="1">chorismate mutase</fullName>
        <ecNumber evidence="1">5.4.99.5</ecNumber>
    </recommendedName>
</protein>
<feature type="domain" description="Chorismate mutase" evidence="2">
    <location>
        <begin position="3"/>
        <end position="94"/>
    </location>
</feature>
<dbReference type="Gene3D" id="1.20.59.10">
    <property type="entry name" value="Chorismate mutase"/>
    <property type="match status" value="1"/>
</dbReference>
<dbReference type="GO" id="GO:0004106">
    <property type="term" value="F:chorismate mutase activity"/>
    <property type="evidence" value="ECO:0007669"/>
    <property type="project" value="UniProtKB-EC"/>
</dbReference>
<sequence length="289" mass="30170">MTSAAAPNLDDLRRRIDAIDDGLLDLIHQRATIVGAVAAAKRATGSAGAFRPGREAQVMRRLAARHHGPFGLATMVRLWREIMCEFTRLQGPFAVAVQFADGRPGLWDLARDHFGAETPMTPHGDARAVLAAVDGGSATVGVLPTPAGTADGAWWPQLRGAAADRARIISRLPFASPGSARGDGLDAVAVARLPSEPSGDDRSFLALDLAAPLPDAEISRLAAAAGLSIHALPAVIDAPDGPARLAEIDGYVGDDDPRLGRLREDAGQRLRGLTVLGAYAIPLSESRAG</sequence>
<name>A0A3N1LQ82_9PROT</name>
<evidence type="ECO:0000256" key="1">
    <source>
        <dbReference type="ARBA" id="ARBA00012404"/>
    </source>
</evidence>
<dbReference type="GO" id="GO:0005737">
    <property type="term" value="C:cytoplasm"/>
    <property type="evidence" value="ECO:0007669"/>
    <property type="project" value="InterPro"/>
</dbReference>
<dbReference type="EC" id="5.4.99.5" evidence="1"/>
<comment type="caution">
    <text evidence="3">The sequence shown here is derived from an EMBL/GenBank/DDBJ whole genome shotgun (WGS) entry which is preliminary data.</text>
</comment>
<evidence type="ECO:0000259" key="2">
    <source>
        <dbReference type="PROSITE" id="PS51168"/>
    </source>
</evidence>
<keyword evidence="4" id="KW-1185">Reference proteome</keyword>
<dbReference type="Proteomes" id="UP000278222">
    <property type="component" value="Unassembled WGS sequence"/>
</dbReference>
<gene>
    <name evidence="3" type="ORF">EDC65_3211</name>
</gene>
<dbReference type="InterPro" id="IPR036263">
    <property type="entry name" value="Chorismate_II_sf"/>
</dbReference>
<dbReference type="GO" id="GO:0009094">
    <property type="term" value="P:L-phenylalanine biosynthetic process"/>
    <property type="evidence" value="ECO:0007669"/>
    <property type="project" value="InterPro"/>
</dbReference>
<dbReference type="EMBL" id="RJKX01000014">
    <property type="protein sequence ID" value="ROP91345.1"/>
    <property type="molecule type" value="Genomic_DNA"/>
</dbReference>
<dbReference type="GO" id="GO:0046417">
    <property type="term" value="P:chorismate metabolic process"/>
    <property type="evidence" value="ECO:0007669"/>
    <property type="project" value="InterPro"/>
</dbReference>
<dbReference type="SUPFAM" id="SSF48600">
    <property type="entry name" value="Chorismate mutase II"/>
    <property type="match status" value="1"/>
</dbReference>
<evidence type="ECO:0000313" key="4">
    <source>
        <dbReference type="Proteomes" id="UP000278222"/>
    </source>
</evidence>
<dbReference type="PROSITE" id="PS51168">
    <property type="entry name" value="CHORISMATE_MUT_2"/>
    <property type="match status" value="1"/>
</dbReference>
<dbReference type="SMART" id="SM00830">
    <property type="entry name" value="CM_2"/>
    <property type="match status" value="1"/>
</dbReference>